<feature type="transmembrane region" description="Helical" evidence="6">
    <location>
        <begin position="106"/>
        <end position="127"/>
    </location>
</feature>
<dbReference type="Pfam" id="PF07690">
    <property type="entry name" value="MFS_1"/>
    <property type="match status" value="1"/>
</dbReference>
<dbReference type="InterPro" id="IPR020846">
    <property type="entry name" value="MFS_dom"/>
</dbReference>
<feature type="domain" description="Major facilitator superfamily (MFS) profile" evidence="7">
    <location>
        <begin position="12"/>
        <end position="394"/>
    </location>
</feature>
<evidence type="ECO:0000313" key="9">
    <source>
        <dbReference type="Proteomes" id="UP001597145"/>
    </source>
</evidence>
<organism evidence="8 9">
    <name type="scientific">Pseudonocardia aurantiaca</name>
    <dbReference type="NCBI Taxonomy" id="75290"/>
    <lineage>
        <taxon>Bacteria</taxon>
        <taxon>Bacillati</taxon>
        <taxon>Actinomycetota</taxon>
        <taxon>Actinomycetes</taxon>
        <taxon>Pseudonocardiales</taxon>
        <taxon>Pseudonocardiaceae</taxon>
        <taxon>Pseudonocardia</taxon>
    </lineage>
</organism>
<dbReference type="InterPro" id="IPR011701">
    <property type="entry name" value="MFS"/>
</dbReference>
<dbReference type="InterPro" id="IPR052524">
    <property type="entry name" value="MFS_Cyanate_Porter"/>
</dbReference>
<feature type="transmembrane region" description="Helical" evidence="6">
    <location>
        <begin position="367"/>
        <end position="388"/>
    </location>
</feature>
<feature type="transmembrane region" description="Helical" evidence="6">
    <location>
        <begin position="45"/>
        <end position="70"/>
    </location>
</feature>
<feature type="transmembrane region" description="Helical" evidence="6">
    <location>
        <begin position="339"/>
        <end position="361"/>
    </location>
</feature>
<feature type="region of interest" description="Disordered" evidence="5">
    <location>
        <begin position="391"/>
        <end position="414"/>
    </location>
</feature>
<gene>
    <name evidence="8" type="ORF">ACFSCY_11960</name>
</gene>
<dbReference type="Gene3D" id="1.20.1250.20">
    <property type="entry name" value="MFS general substrate transporter like domains"/>
    <property type="match status" value="2"/>
</dbReference>
<feature type="transmembrane region" description="Helical" evidence="6">
    <location>
        <begin position="279"/>
        <end position="298"/>
    </location>
</feature>
<comment type="subcellular location">
    <subcellularLocation>
        <location evidence="1">Cell membrane</location>
        <topology evidence="1">Multi-pass membrane protein</topology>
    </subcellularLocation>
</comment>
<keyword evidence="3 6" id="KW-1133">Transmembrane helix</keyword>
<keyword evidence="9" id="KW-1185">Reference proteome</keyword>
<dbReference type="PROSITE" id="PS50850">
    <property type="entry name" value="MFS"/>
    <property type="match status" value="1"/>
</dbReference>
<reference evidence="9" key="1">
    <citation type="journal article" date="2019" name="Int. J. Syst. Evol. Microbiol.">
        <title>The Global Catalogue of Microorganisms (GCM) 10K type strain sequencing project: providing services to taxonomists for standard genome sequencing and annotation.</title>
        <authorList>
            <consortium name="The Broad Institute Genomics Platform"/>
            <consortium name="The Broad Institute Genome Sequencing Center for Infectious Disease"/>
            <person name="Wu L."/>
            <person name="Ma J."/>
        </authorList>
    </citation>
    <scope>NUCLEOTIDE SEQUENCE [LARGE SCALE GENOMIC DNA]</scope>
    <source>
        <strain evidence="9">JCM 12165</strain>
    </source>
</reference>
<evidence type="ECO:0000256" key="6">
    <source>
        <dbReference type="SAM" id="Phobius"/>
    </source>
</evidence>
<feature type="transmembrane region" description="Helical" evidence="6">
    <location>
        <begin position="248"/>
        <end position="267"/>
    </location>
</feature>
<evidence type="ECO:0000256" key="3">
    <source>
        <dbReference type="ARBA" id="ARBA00022989"/>
    </source>
</evidence>
<evidence type="ECO:0000256" key="2">
    <source>
        <dbReference type="ARBA" id="ARBA00022692"/>
    </source>
</evidence>
<name>A0ABW4FIX0_9PSEU</name>
<evidence type="ECO:0000259" key="7">
    <source>
        <dbReference type="PROSITE" id="PS50850"/>
    </source>
</evidence>
<proteinExistence type="predicted"/>
<comment type="caution">
    <text evidence="8">The sequence shown here is derived from an EMBL/GenBank/DDBJ whole genome shotgun (WGS) entry which is preliminary data.</text>
</comment>
<evidence type="ECO:0000256" key="4">
    <source>
        <dbReference type="ARBA" id="ARBA00023136"/>
    </source>
</evidence>
<feature type="transmembrane region" description="Helical" evidence="6">
    <location>
        <begin position="167"/>
        <end position="188"/>
    </location>
</feature>
<feature type="transmembrane region" description="Helical" evidence="6">
    <location>
        <begin position="304"/>
        <end position="327"/>
    </location>
</feature>
<accession>A0ABW4FIX0</accession>
<evidence type="ECO:0000256" key="1">
    <source>
        <dbReference type="ARBA" id="ARBA00004651"/>
    </source>
</evidence>
<feature type="transmembrane region" description="Helical" evidence="6">
    <location>
        <begin position="82"/>
        <end position="100"/>
    </location>
</feature>
<sequence>MNRGYTSVQPVGPLVVLVGLLALSLNLRAALAGYPPLLETVRDDLGLSAGAAGFVQTGAVLMMAAGSFAGPAAGGRAGPERALVAAVGLVAAGSLLRGIAAPVPLVAGSLLVGFGIGVAGVLLTGVVKEHLADRAGAVTGGYVVAMTAGASVASAVAVPMAVALGGWSLALAAWAVPAVLAAGTWAVVARRVPRPAASAGRPRLPWRDGFSRLAAAHQAAASLLVYGWMTWLAPYVTSYGWSPARAGLLLAVWALAQVPGALVLPALAERTGRWRMCSWVGLGCIAAGTLGMVLAPVPPVVGPWPWVVLIGIGSGAGFPLGLTVVAWRTRNAAASAATSGMALGVGYTVAGIGPFLMGVLVDVTGGFAAAIAVLLAATAVQAAVITGIGDAPARDTPDVPSPRATAGRGDGDER</sequence>
<dbReference type="InterPro" id="IPR036259">
    <property type="entry name" value="MFS_trans_sf"/>
</dbReference>
<dbReference type="SUPFAM" id="SSF103473">
    <property type="entry name" value="MFS general substrate transporter"/>
    <property type="match status" value="1"/>
</dbReference>
<dbReference type="Proteomes" id="UP001597145">
    <property type="component" value="Unassembled WGS sequence"/>
</dbReference>
<feature type="transmembrane region" description="Helical" evidence="6">
    <location>
        <begin position="209"/>
        <end position="228"/>
    </location>
</feature>
<dbReference type="PANTHER" id="PTHR23523">
    <property type="match status" value="1"/>
</dbReference>
<protein>
    <submittedName>
        <fullName evidence="8">CynX/NimT family MFS transporter</fullName>
    </submittedName>
</protein>
<evidence type="ECO:0000313" key="8">
    <source>
        <dbReference type="EMBL" id="MFD1530158.1"/>
    </source>
</evidence>
<evidence type="ECO:0000256" key="5">
    <source>
        <dbReference type="SAM" id="MobiDB-lite"/>
    </source>
</evidence>
<keyword evidence="4 6" id="KW-0472">Membrane</keyword>
<feature type="transmembrane region" description="Helical" evidence="6">
    <location>
        <begin position="139"/>
        <end position="161"/>
    </location>
</feature>
<dbReference type="PANTHER" id="PTHR23523:SF2">
    <property type="entry name" value="2-NITROIMIDAZOLE TRANSPORTER"/>
    <property type="match status" value="1"/>
</dbReference>
<keyword evidence="2 6" id="KW-0812">Transmembrane</keyword>
<dbReference type="RefSeq" id="WP_343976880.1">
    <property type="nucleotide sequence ID" value="NZ_BAAAJG010000008.1"/>
</dbReference>
<dbReference type="EMBL" id="JBHUCP010000007">
    <property type="protein sequence ID" value="MFD1530158.1"/>
    <property type="molecule type" value="Genomic_DNA"/>
</dbReference>